<feature type="domain" description="IGFBP N-terminal" evidence="7">
    <location>
        <begin position="11"/>
        <end position="81"/>
    </location>
</feature>
<evidence type="ECO:0000256" key="4">
    <source>
        <dbReference type="ARBA" id="ARBA00022729"/>
    </source>
</evidence>
<dbReference type="GO" id="GO:0005178">
    <property type="term" value="F:integrin binding"/>
    <property type="evidence" value="ECO:0007669"/>
    <property type="project" value="TreeGrafter"/>
</dbReference>
<dbReference type="AlphaFoldDB" id="A0A1I8HB66"/>
<keyword evidence="4" id="KW-0732">Signal</keyword>
<dbReference type="GO" id="GO:0045597">
    <property type="term" value="P:positive regulation of cell differentiation"/>
    <property type="evidence" value="ECO:0007669"/>
    <property type="project" value="TreeGrafter"/>
</dbReference>
<dbReference type="InterPro" id="IPR009030">
    <property type="entry name" value="Growth_fac_rcpt_cys_sf"/>
</dbReference>
<dbReference type="GO" id="GO:0007165">
    <property type="term" value="P:signal transduction"/>
    <property type="evidence" value="ECO:0007669"/>
    <property type="project" value="InterPro"/>
</dbReference>
<dbReference type="InterPro" id="IPR017891">
    <property type="entry name" value="Insulin_GF-bd_Cys-rich_CS"/>
</dbReference>
<feature type="region of interest" description="Disordered" evidence="6">
    <location>
        <begin position="149"/>
        <end position="187"/>
    </location>
</feature>
<dbReference type="GO" id="GO:0005615">
    <property type="term" value="C:extracellular space"/>
    <property type="evidence" value="ECO:0007669"/>
    <property type="project" value="TreeGrafter"/>
</dbReference>
<evidence type="ECO:0000256" key="6">
    <source>
        <dbReference type="SAM" id="MobiDB-lite"/>
    </source>
</evidence>
<dbReference type="InterPro" id="IPR000884">
    <property type="entry name" value="TSP1_rpt"/>
</dbReference>
<dbReference type="InterPro" id="IPR050941">
    <property type="entry name" value="CCN"/>
</dbReference>
<evidence type="ECO:0000256" key="5">
    <source>
        <dbReference type="ARBA" id="ARBA00023157"/>
    </source>
</evidence>
<name>A0A1I8HB66_9PLAT</name>
<keyword evidence="5" id="KW-1015">Disulfide bond</keyword>
<dbReference type="Proteomes" id="UP000095280">
    <property type="component" value="Unplaced"/>
</dbReference>
<organism evidence="8 9">
    <name type="scientific">Macrostomum lignano</name>
    <dbReference type="NCBI Taxonomy" id="282301"/>
    <lineage>
        <taxon>Eukaryota</taxon>
        <taxon>Metazoa</taxon>
        <taxon>Spiralia</taxon>
        <taxon>Lophotrochozoa</taxon>
        <taxon>Platyhelminthes</taxon>
        <taxon>Rhabditophora</taxon>
        <taxon>Macrostomorpha</taxon>
        <taxon>Macrostomida</taxon>
        <taxon>Macrostomidae</taxon>
        <taxon>Macrostomum</taxon>
    </lineage>
</organism>
<sequence length="282" mass="30686">RSFSIVATEQTPFDCPRPCRCFNQPPQCHAGVTAVRDGCGCCEVCARQLGEDCDERYPCDPAGDLVCARDPSTHVAFCRKRSGGLSCHVNGRVYRDGEAFNSTCRYRCLCQDVGWPVQTSAGTRAASLPAAFAGTAAWCRSPAAAARSGSATTRLPRSLRQLRPASSKADEEEDNDDGVVARKSRHGEVLGKKAMGIRKSDMRILLAAPGTTRWSPKWSACSTTCGVGQSSRLTNDNVECKTIRETRLCMMAECVADPAVEEQRCRSTIRAERPMSLTYTED</sequence>
<accession>A0A1I8HB66</accession>
<dbReference type="SUPFAM" id="SSF82895">
    <property type="entry name" value="TSP-1 type 1 repeat"/>
    <property type="match status" value="1"/>
</dbReference>
<dbReference type="GO" id="GO:0008201">
    <property type="term" value="F:heparin binding"/>
    <property type="evidence" value="ECO:0007669"/>
    <property type="project" value="TreeGrafter"/>
</dbReference>
<dbReference type="GO" id="GO:0007155">
    <property type="term" value="P:cell adhesion"/>
    <property type="evidence" value="ECO:0007669"/>
    <property type="project" value="TreeGrafter"/>
</dbReference>
<dbReference type="SMART" id="SM00209">
    <property type="entry name" value="TSP1"/>
    <property type="match status" value="1"/>
</dbReference>
<dbReference type="SUPFAM" id="SSF57184">
    <property type="entry name" value="Growth factor receptor domain"/>
    <property type="match status" value="1"/>
</dbReference>
<proteinExistence type="inferred from homology"/>
<dbReference type="PROSITE" id="PS00222">
    <property type="entry name" value="IGFBP_N_1"/>
    <property type="match status" value="1"/>
</dbReference>
<dbReference type="InterPro" id="IPR000867">
    <property type="entry name" value="IGFBP-like"/>
</dbReference>
<dbReference type="InterPro" id="IPR036383">
    <property type="entry name" value="TSP1_rpt_sf"/>
</dbReference>
<dbReference type="PROSITE" id="PS50092">
    <property type="entry name" value="TSP1"/>
    <property type="match status" value="1"/>
</dbReference>
<dbReference type="SMART" id="SM00121">
    <property type="entry name" value="IB"/>
    <property type="match status" value="1"/>
</dbReference>
<dbReference type="InterPro" id="IPR043973">
    <property type="entry name" value="TSP1_CCN"/>
</dbReference>
<dbReference type="Pfam" id="PF00219">
    <property type="entry name" value="IGFBP"/>
    <property type="match status" value="1"/>
</dbReference>
<reference evidence="9" key="1">
    <citation type="submission" date="2016-11" db="UniProtKB">
        <authorList>
            <consortium name="WormBaseParasite"/>
        </authorList>
    </citation>
    <scope>IDENTIFICATION</scope>
</reference>
<keyword evidence="3" id="KW-0964">Secreted</keyword>
<dbReference type="WBParaSite" id="maker-uti_cns_0005147-snap-gene-0.7-mRNA-1">
    <property type="protein sequence ID" value="maker-uti_cns_0005147-snap-gene-0.7-mRNA-1"/>
    <property type="gene ID" value="maker-uti_cns_0005147-snap-gene-0.7"/>
</dbReference>
<evidence type="ECO:0000313" key="8">
    <source>
        <dbReference type="Proteomes" id="UP000095280"/>
    </source>
</evidence>
<dbReference type="Pfam" id="PF19035">
    <property type="entry name" value="TSP1_CCN"/>
    <property type="match status" value="1"/>
</dbReference>
<evidence type="ECO:0000256" key="1">
    <source>
        <dbReference type="ARBA" id="ARBA00004613"/>
    </source>
</evidence>
<dbReference type="GO" id="GO:0031012">
    <property type="term" value="C:extracellular matrix"/>
    <property type="evidence" value="ECO:0007669"/>
    <property type="project" value="TreeGrafter"/>
</dbReference>
<evidence type="ECO:0000313" key="9">
    <source>
        <dbReference type="WBParaSite" id="maker-uti_cns_0005147-snap-gene-0.7-mRNA-1"/>
    </source>
</evidence>
<keyword evidence="8" id="KW-1185">Reference proteome</keyword>
<protein>
    <submittedName>
        <fullName evidence="9">IGFBP N-terminal domain-containing protein</fullName>
    </submittedName>
</protein>
<dbReference type="PANTHER" id="PTHR11348:SF17">
    <property type="entry name" value="CCN"/>
    <property type="match status" value="1"/>
</dbReference>
<dbReference type="PROSITE" id="PS51323">
    <property type="entry name" value="IGFBP_N_2"/>
    <property type="match status" value="1"/>
</dbReference>
<evidence type="ECO:0000259" key="7">
    <source>
        <dbReference type="PROSITE" id="PS51323"/>
    </source>
</evidence>
<dbReference type="PANTHER" id="PTHR11348">
    <property type="entry name" value="CONNECTIVE TISSUE GROWTH FACTOR-RELATED"/>
    <property type="match status" value="1"/>
</dbReference>
<dbReference type="Gene3D" id="2.20.100.10">
    <property type="entry name" value="Thrombospondin type-1 (TSP1) repeat"/>
    <property type="match status" value="1"/>
</dbReference>
<evidence type="ECO:0000256" key="2">
    <source>
        <dbReference type="ARBA" id="ARBA00008125"/>
    </source>
</evidence>
<evidence type="ECO:0000256" key="3">
    <source>
        <dbReference type="ARBA" id="ARBA00022525"/>
    </source>
</evidence>
<comment type="similarity">
    <text evidence="2">Belongs to the CCN family.</text>
</comment>
<comment type="subcellular location">
    <subcellularLocation>
        <location evidence="1">Secreted</location>
    </subcellularLocation>
</comment>